<name>D5PHD5_9MYCO</name>
<dbReference type="AlphaFoldDB" id="D5PHD5"/>
<evidence type="ECO:0000313" key="2">
    <source>
        <dbReference type="Proteomes" id="UP000003653"/>
    </source>
</evidence>
<accession>D5PHD5</accession>
<gene>
    <name evidence="1" type="ORF">HMPREF0591_5579</name>
</gene>
<proteinExistence type="predicted"/>
<evidence type="ECO:0000313" key="1">
    <source>
        <dbReference type="EMBL" id="EFG74511.1"/>
    </source>
</evidence>
<dbReference type="Proteomes" id="UP000003653">
    <property type="component" value="Unassembled WGS sequence"/>
</dbReference>
<comment type="caution">
    <text evidence="1">The sequence shown here is derived from an EMBL/GenBank/DDBJ whole genome shotgun (WGS) entry which is preliminary data.</text>
</comment>
<sequence>MFAAVAVSLDVVDPPTCTSSWHRICAADTTGELCFYACDVEKETS</sequence>
<organism evidence="1 2">
    <name type="scientific">Mycobacterium parascrofulaceum ATCC BAA-614</name>
    <dbReference type="NCBI Taxonomy" id="525368"/>
    <lineage>
        <taxon>Bacteria</taxon>
        <taxon>Bacillati</taxon>
        <taxon>Actinomycetota</taxon>
        <taxon>Actinomycetes</taxon>
        <taxon>Mycobacteriales</taxon>
        <taxon>Mycobacteriaceae</taxon>
        <taxon>Mycobacterium</taxon>
        <taxon>Mycobacterium simiae complex</taxon>
    </lineage>
</organism>
<reference evidence="1 2" key="1">
    <citation type="submission" date="2010-04" db="EMBL/GenBank/DDBJ databases">
        <authorList>
            <person name="Muzny D."/>
            <person name="Qin X."/>
            <person name="Deng J."/>
            <person name="Jiang H."/>
            <person name="Liu Y."/>
            <person name="Qu J."/>
            <person name="Song X.-Z."/>
            <person name="Zhang L."/>
            <person name="Thornton R."/>
            <person name="Coyle M."/>
            <person name="Francisco L."/>
            <person name="Jackson L."/>
            <person name="Javaid M."/>
            <person name="Korchina V."/>
            <person name="Kovar C."/>
            <person name="Mata R."/>
            <person name="Mathew T."/>
            <person name="Ngo R."/>
            <person name="Nguyen L."/>
            <person name="Nguyen N."/>
            <person name="Okwuonu G."/>
            <person name="Ongeri F."/>
            <person name="Pham C."/>
            <person name="Simmons D."/>
            <person name="Wilczek-Boney K."/>
            <person name="Hale W."/>
            <person name="Jakkamsetti A."/>
            <person name="Pham P."/>
            <person name="Ruth R."/>
            <person name="San Lucas F."/>
            <person name="Warren J."/>
            <person name="Zhang J."/>
            <person name="Zhao Z."/>
            <person name="Zhou C."/>
            <person name="Zhu D."/>
            <person name="Lee S."/>
            <person name="Bess C."/>
            <person name="Blankenburg K."/>
            <person name="Forbes L."/>
            <person name="Fu Q."/>
            <person name="Gubbala S."/>
            <person name="Hirani K."/>
            <person name="Jayaseelan J.C."/>
            <person name="Lara F."/>
            <person name="Munidasa M."/>
            <person name="Palculict T."/>
            <person name="Patil S."/>
            <person name="Pu L.-L."/>
            <person name="Saada N."/>
            <person name="Tang L."/>
            <person name="Weissenberger G."/>
            <person name="Zhu Y."/>
            <person name="Hemphill L."/>
            <person name="Shang Y."/>
            <person name="Youmans B."/>
            <person name="Ayvaz T."/>
            <person name="Ross M."/>
            <person name="Santibanez J."/>
            <person name="Aqrawi P."/>
            <person name="Gross S."/>
            <person name="Joshi V."/>
            <person name="Fowler G."/>
            <person name="Nazareth L."/>
            <person name="Reid J."/>
            <person name="Worley K."/>
            <person name="Petrosino J."/>
            <person name="Highlander S."/>
            <person name="Gibbs R."/>
        </authorList>
    </citation>
    <scope>NUCLEOTIDE SEQUENCE [LARGE SCALE GENOMIC DNA]</scope>
    <source>
        <strain evidence="1 2">ATCC BAA-614</strain>
    </source>
</reference>
<dbReference type="HOGENOM" id="CLU_3202294_0_0_11"/>
<protein>
    <submittedName>
        <fullName evidence="1">Uncharacterized protein</fullName>
    </submittedName>
</protein>
<dbReference type="EMBL" id="ADNV01000357">
    <property type="protein sequence ID" value="EFG74511.1"/>
    <property type="molecule type" value="Genomic_DNA"/>
</dbReference>
<keyword evidence="2" id="KW-1185">Reference proteome</keyword>